<dbReference type="InterPro" id="IPR036388">
    <property type="entry name" value="WH-like_DNA-bd_sf"/>
</dbReference>
<dbReference type="RefSeq" id="WP_243556778.1">
    <property type="nucleotide sequence ID" value="NZ_CP094528.1"/>
</dbReference>
<evidence type="ECO:0000313" key="2">
    <source>
        <dbReference type="EMBL" id="UOE44738.1"/>
    </source>
</evidence>
<dbReference type="Gene3D" id="1.10.10.10">
    <property type="entry name" value="Winged helix-like DNA-binding domain superfamily/Winged helix DNA-binding domain"/>
    <property type="match status" value="1"/>
</dbReference>
<organism evidence="2 3">
    <name type="scientific">Agromyces larvae</name>
    <dbReference type="NCBI Taxonomy" id="2929802"/>
    <lineage>
        <taxon>Bacteria</taxon>
        <taxon>Bacillati</taxon>
        <taxon>Actinomycetota</taxon>
        <taxon>Actinomycetes</taxon>
        <taxon>Micrococcales</taxon>
        <taxon>Microbacteriaceae</taxon>
        <taxon>Agromyces</taxon>
    </lineage>
</organism>
<dbReference type="InterPro" id="IPR036390">
    <property type="entry name" value="WH_DNA-bd_sf"/>
</dbReference>
<gene>
    <name evidence="2" type="ORF">MTO99_02795</name>
</gene>
<evidence type="ECO:0000259" key="1">
    <source>
        <dbReference type="SMART" id="SM00347"/>
    </source>
</evidence>
<dbReference type="Proteomes" id="UP000832097">
    <property type="component" value="Chromosome"/>
</dbReference>
<dbReference type="SUPFAM" id="SSF46785">
    <property type="entry name" value="Winged helix' DNA-binding domain"/>
    <property type="match status" value="1"/>
</dbReference>
<protein>
    <submittedName>
        <fullName evidence="2">MarR family winged helix-turn-helix transcriptional regulator</fullName>
    </submittedName>
</protein>
<keyword evidence="3" id="KW-1185">Reference proteome</keyword>
<proteinExistence type="predicted"/>
<dbReference type="EMBL" id="CP094528">
    <property type="protein sequence ID" value="UOE44738.1"/>
    <property type="molecule type" value="Genomic_DNA"/>
</dbReference>
<sequence length="154" mass="16705">MTDQAVDAIELEAMLFARHLSAMPGRSRRRGGVLDQSAYTLLSLLEAAGPLSIPDLVAITGLDTSTLNRQTGAIVRDGRAERIADPDGGLARKFRLTRSGRAALDEERTASRANLAALTAEWTDGERTAFADLLGRLNRTIETRSGRSWPRADD</sequence>
<dbReference type="InterPro" id="IPR000835">
    <property type="entry name" value="HTH_MarR-typ"/>
</dbReference>
<name>A0ABY4BZR5_9MICO</name>
<evidence type="ECO:0000313" key="3">
    <source>
        <dbReference type="Proteomes" id="UP000832097"/>
    </source>
</evidence>
<dbReference type="SMART" id="SM00347">
    <property type="entry name" value="HTH_MARR"/>
    <property type="match status" value="1"/>
</dbReference>
<accession>A0ABY4BZR5</accession>
<feature type="domain" description="HTH marR-type" evidence="1">
    <location>
        <begin position="29"/>
        <end position="127"/>
    </location>
</feature>
<reference evidence="2 3" key="1">
    <citation type="submission" date="2022-03" db="EMBL/GenBank/DDBJ databases">
        <title>Mucilaginibacter sp. isolated from the gut of Protaetia brevitarsis seulensis larvae.</title>
        <authorList>
            <person name="Won M."/>
            <person name="Kim S.-J."/>
            <person name="Kwon S.-W."/>
        </authorList>
    </citation>
    <scope>NUCLEOTIDE SEQUENCE [LARGE SCALE GENOMIC DNA]</scope>
    <source>
        <strain evidence="2 3">CFWR-12</strain>
    </source>
</reference>